<dbReference type="InterPro" id="IPR000731">
    <property type="entry name" value="SSD"/>
</dbReference>
<dbReference type="PANTHER" id="PTHR10796:SF92">
    <property type="entry name" value="PATCHED-RELATED, ISOFORM A"/>
    <property type="match status" value="1"/>
</dbReference>
<feature type="transmembrane region" description="Helical" evidence="7">
    <location>
        <begin position="617"/>
        <end position="634"/>
    </location>
</feature>
<evidence type="ECO:0000256" key="2">
    <source>
        <dbReference type="ARBA" id="ARBA00005585"/>
    </source>
</evidence>
<evidence type="ECO:0000256" key="3">
    <source>
        <dbReference type="ARBA" id="ARBA00022692"/>
    </source>
</evidence>
<keyword evidence="10" id="KW-1185">Reference proteome</keyword>
<dbReference type="Proteomes" id="UP000507470">
    <property type="component" value="Unassembled WGS sequence"/>
</dbReference>
<evidence type="ECO:0000256" key="7">
    <source>
        <dbReference type="SAM" id="Phobius"/>
    </source>
</evidence>
<evidence type="ECO:0000256" key="5">
    <source>
        <dbReference type="ARBA" id="ARBA00023136"/>
    </source>
</evidence>
<keyword evidence="5 7" id="KW-0472">Membrane</keyword>
<feature type="transmembrane region" description="Helical" evidence="7">
    <location>
        <begin position="263"/>
        <end position="284"/>
    </location>
</feature>
<feature type="transmembrane region" description="Helical" evidence="7">
    <location>
        <begin position="671"/>
        <end position="693"/>
    </location>
</feature>
<feature type="domain" description="SSD" evidence="8">
    <location>
        <begin position="262"/>
        <end position="349"/>
    </location>
</feature>
<dbReference type="AlphaFoldDB" id="A0A6J8D956"/>
<feature type="transmembrane region" description="Helical" evidence="7">
    <location>
        <begin position="291"/>
        <end position="312"/>
    </location>
</feature>
<evidence type="ECO:0000256" key="1">
    <source>
        <dbReference type="ARBA" id="ARBA00004141"/>
    </source>
</evidence>
<reference evidence="9 10" key="1">
    <citation type="submission" date="2020-06" db="EMBL/GenBank/DDBJ databases">
        <authorList>
            <person name="Li R."/>
            <person name="Bekaert M."/>
        </authorList>
    </citation>
    <scope>NUCLEOTIDE SEQUENCE [LARGE SCALE GENOMIC DNA]</scope>
    <source>
        <strain evidence="10">wild</strain>
    </source>
</reference>
<evidence type="ECO:0000259" key="8">
    <source>
        <dbReference type="PROSITE" id="PS50156"/>
    </source>
</evidence>
<keyword evidence="4 7" id="KW-1133">Transmembrane helix</keyword>
<keyword evidence="6" id="KW-0325">Glycoprotein</keyword>
<evidence type="ECO:0000313" key="10">
    <source>
        <dbReference type="Proteomes" id="UP000507470"/>
    </source>
</evidence>
<feature type="transmembrane region" description="Helical" evidence="7">
    <location>
        <begin position="414"/>
        <end position="434"/>
    </location>
</feature>
<dbReference type="GO" id="GO:0016020">
    <property type="term" value="C:membrane"/>
    <property type="evidence" value="ECO:0007669"/>
    <property type="project" value="UniProtKB-SubCell"/>
</dbReference>
<sequence>MLCFYKLHQRIDHKLGDVFEWYGKFIARRPWKTVIIVCCIDIVCGIGILKLKPESGIDQYVPTGSTAKKDQTIVNNLFIINTSANFFIQSLSDMGQYGEIIIEMKDGGSIMNYSNWKHLNDVYAFINNTSIEDTSGTKYLYPDLCAKLDDQCVVGGSFVFENKFILDLNTSKIAYPTYNLSTGQTIVLDNFIGDVKTAGGFISHASSIKFRFNLQGESFDLSRKWEEKFVERMSLFTNTYITVKYSHSDSLSVELSKNVTGDISVFSVTFTLMIVFACLALMGTNCVDNRYYLGLAGVLSTCLAILAAFGLVSACGAKFVDIVGIMPFLILGCAVLFCYLNYVTLYIGIMTINEKRVSNNLHWLTCCKTKPHQSLKADGKSKAWVLFCGGAPRKTREEVEGPIEKYPKRVIKKIIAKTPAKVIIIVLFIAYLGVTSWRASKFREDLDLRNLVSKDSYYYKFYDTNIKRFSQGFFVSFNIRSETDYRKAINVGNINSVLKKAKEDKDIFDNFQLSWLDSYMESPEFDNTTLSNFTLGLQMFLNTTSGTIFINDVIIEGTSIIASRFHVHSRSLIVSSDQASLMNRLRDIAKSSPLPVFVFSPNFIFYEQYVQIVPQTIQTLVIAVSVVFLVTAVFMPLPVLILLVTISVSMIMVGVIGLMEIWGLTLSSVTMIHIVMCVGFSVDFSAHICHAYVHCPGENRRFRVDTAMDMAGGPILNGALSSLIGIVVLASSQSYIFFSFFKVMAIVVVVGAMHALFLLPVLLSLIGPTYDTPVNNSANKTLKSFDNIQSKLSAN</sequence>
<evidence type="ECO:0000313" key="9">
    <source>
        <dbReference type="EMBL" id="CAC5403640.1"/>
    </source>
</evidence>
<feature type="transmembrane region" description="Helical" evidence="7">
    <location>
        <begin position="714"/>
        <end position="737"/>
    </location>
</feature>
<dbReference type="Gene3D" id="1.20.1640.10">
    <property type="entry name" value="Multidrug efflux transporter AcrB transmembrane domain"/>
    <property type="match status" value="1"/>
</dbReference>
<dbReference type="OrthoDB" id="6510177at2759"/>
<keyword evidence="3 7" id="KW-0812">Transmembrane</keyword>
<dbReference type="Pfam" id="PF02460">
    <property type="entry name" value="Patched"/>
    <property type="match status" value="1"/>
</dbReference>
<dbReference type="SUPFAM" id="SSF82866">
    <property type="entry name" value="Multidrug efflux transporter AcrB transmembrane domain"/>
    <property type="match status" value="1"/>
</dbReference>
<comment type="similarity">
    <text evidence="2">Belongs to the patched family.</text>
</comment>
<proteinExistence type="inferred from homology"/>
<evidence type="ECO:0000256" key="4">
    <source>
        <dbReference type="ARBA" id="ARBA00022989"/>
    </source>
</evidence>
<dbReference type="InterPro" id="IPR051697">
    <property type="entry name" value="Patched_domain-protein"/>
</dbReference>
<dbReference type="PROSITE" id="PS50156">
    <property type="entry name" value="SSD"/>
    <property type="match status" value="1"/>
</dbReference>
<accession>A0A6J8D956</accession>
<dbReference type="InterPro" id="IPR003392">
    <property type="entry name" value="PTHD_SSD"/>
</dbReference>
<dbReference type="EMBL" id="CACVKT020006800">
    <property type="protein sequence ID" value="CAC5403640.1"/>
    <property type="molecule type" value="Genomic_DNA"/>
</dbReference>
<gene>
    <name evidence="9" type="ORF">MCOR_37515</name>
</gene>
<feature type="transmembrane region" description="Helical" evidence="7">
    <location>
        <begin position="324"/>
        <end position="349"/>
    </location>
</feature>
<protein>
    <recommendedName>
        <fullName evidence="8">SSD domain-containing protein</fullName>
    </recommendedName>
</protein>
<evidence type="ECO:0000256" key="6">
    <source>
        <dbReference type="ARBA" id="ARBA00023180"/>
    </source>
</evidence>
<name>A0A6J8D956_MYTCO</name>
<dbReference type="PANTHER" id="PTHR10796">
    <property type="entry name" value="PATCHED-RELATED"/>
    <property type="match status" value="1"/>
</dbReference>
<comment type="subcellular location">
    <subcellularLocation>
        <location evidence="1">Membrane</location>
        <topology evidence="1">Multi-pass membrane protein</topology>
    </subcellularLocation>
</comment>
<organism evidence="9 10">
    <name type="scientific">Mytilus coruscus</name>
    <name type="common">Sea mussel</name>
    <dbReference type="NCBI Taxonomy" id="42192"/>
    <lineage>
        <taxon>Eukaryota</taxon>
        <taxon>Metazoa</taxon>
        <taxon>Spiralia</taxon>
        <taxon>Lophotrochozoa</taxon>
        <taxon>Mollusca</taxon>
        <taxon>Bivalvia</taxon>
        <taxon>Autobranchia</taxon>
        <taxon>Pteriomorphia</taxon>
        <taxon>Mytilida</taxon>
        <taxon>Mytiloidea</taxon>
        <taxon>Mytilidae</taxon>
        <taxon>Mytilinae</taxon>
        <taxon>Mytilus</taxon>
    </lineage>
</organism>
<feature type="transmembrane region" description="Helical" evidence="7">
    <location>
        <begin position="639"/>
        <end position="659"/>
    </location>
</feature>
<feature type="transmembrane region" description="Helical" evidence="7">
    <location>
        <begin position="743"/>
        <end position="766"/>
    </location>
</feature>